<dbReference type="Proteomes" id="UP000799757">
    <property type="component" value="Unassembled WGS sequence"/>
</dbReference>
<accession>A0A6A6XP28</accession>
<protein>
    <submittedName>
        <fullName evidence="1">Uncharacterized protein</fullName>
    </submittedName>
</protein>
<evidence type="ECO:0000313" key="1">
    <source>
        <dbReference type="EMBL" id="KAF2797938.1"/>
    </source>
</evidence>
<keyword evidence="2" id="KW-1185">Reference proteome</keyword>
<sequence length="119" mass="13473">MGSKTRMTSENAMRIQLYLRGKTQFSAVPSWQIRAHVQGSARTCGCACPHRGAHMIWTGAWQQLLRHRQVTTLTYTGAALEVQKLLHSLTLQPPCHIKKTLFILQHNQSITNHRNVSSL</sequence>
<dbReference type="AlphaFoldDB" id="A0A6A6XP28"/>
<organism evidence="1 2">
    <name type="scientific">Melanomma pulvis-pyrius CBS 109.77</name>
    <dbReference type="NCBI Taxonomy" id="1314802"/>
    <lineage>
        <taxon>Eukaryota</taxon>
        <taxon>Fungi</taxon>
        <taxon>Dikarya</taxon>
        <taxon>Ascomycota</taxon>
        <taxon>Pezizomycotina</taxon>
        <taxon>Dothideomycetes</taxon>
        <taxon>Pleosporomycetidae</taxon>
        <taxon>Pleosporales</taxon>
        <taxon>Melanommataceae</taxon>
        <taxon>Melanomma</taxon>
    </lineage>
</organism>
<reference evidence="1" key="1">
    <citation type="journal article" date="2020" name="Stud. Mycol.">
        <title>101 Dothideomycetes genomes: a test case for predicting lifestyles and emergence of pathogens.</title>
        <authorList>
            <person name="Haridas S."/>
            <person name="Albert R."/>
            <person name="Binder M."/>
            <person name="Bloem J."/>
            <person name="Labutti K."/>
            <person name="Salamov A."/>
            <person name="Andreopoulos B."/>
            <person name="Baker S."/>
            <person name="Barry K."/>
            <person name="Bills G."/>
            <person name="Bluhm B."/>
            <person name="Cannon C."/>
            <person name="Castanera R."/>
            <person name="Culley D."/>
            <person name="Daum C."/>
            <person name="Ezra D."/>
            <person name="Gonzalez J."/>
            <person name="Henrissat B."/>
            <person name="Kuo A."/>
            <person name="Liang C."/>
            <person name="Lipzen A."/>
            <person name="Lutzoni F."/>
            <person name="Magnuson J."/>
            <person name="Mondo S."/>
            <person name="Nolan M."/>
            <person name="Ohm R."/>
            <person name="Pangilinan J."/>
            <person name="Park H.-J."/>
            <person name="Ramirez L."/>
            <person name="Alfaro M."/>
            <person name="Sun H."/>
            <person name="Tritt A."/>
            <person name="Yoshinaga Y."/>
            <person name="Zwiers L.-H."/>
            <person name="Turgeon B."/>
            <person name="Goodwin S."/>
            <person name="Spatafora J."/>
            <person name="Crous P."/>
            <person name="Grigoriev I."/>
        </authorList>
    </citation>
    <scope>NUCLEOTIDE SEQUENCE</scope>
    <source>
        <strain evidence="1">CBS 109.77</strain>
    </source>
</reference>
<proteinExistence type="predicted"/>
<dbReference type="EMBL" id="MU001795">
    <property type="protein sequence ID" value="KAF2797938.1"/>
    <property type="molecule type" value="Genomic_DNA"/>
</dbReference>
<gene>
    <name evidence="1" type="ORF">K505DRAFT_126419</name>
</gene>
<evidence type="ECO:0000313" key="2">
    <source>
        <dbReference type="Proteomes" id="UP000799757"/>
    </source>
</evidence>
<name>A0A6A6XP28_9PLEO</name>